<protein>
    <submittedName>
        <fullName evidence="1">Uncharacterized protein</fullName>
    </submittedName>
</protein>
<gene>
    <name evidence="1" type="ORF">SMRZ_LOCUS5371</name>
</gene>
<reference evidence="1 2" key="1">
    <citation type="submission" date="2018-11" db="EMBL/GenBank/DDBJ databases">
        <authorList>
            <consortium name="Pathogen Informatics"/>
        </authorList>
    </citation>
    <scope>NUCLEOTIDE SEQUENCE [LARGE SCALE GENOMIC DNA]</scope>
    <source>
        <strain evidence="1 2">Zambia</strain>
    </source>
</reference>
<accession>A0A3P8B1T4</accession>
<dbReference type="Proteomes" id="UP000277204">
    <property type="component" value="Unassembled WGS sequence"/>
</dbReference>
<dbReference type="EMBL" id="UZAI01001846">
    <property type="protein sequence ID" value="VDO65822.1"/>
    <property type="molecule type" value="Genomic_DNA"/>
</dbReference>
<name>A0A3P8B1T4_9TREM</name>
<organism evidence="1 2">
    <name type="scientific">Schistosoma margrebowiei</name>
    <dbReference type="NCBI Taxonomy" id="48269"/>
    <lineage>
        <taxon>Eukaryota</taxon>
        <taxon>Metazoa</taxon>
        <taxon>Spiralia</taxon>
        <taxon>Lophotrochozoa</taxon>
        <taxon>Platyhelminthes</taxon>
        <taxon>Trematoda</taxon>
        <taxon>Digenea</taxon>
        <taxon>Strigeidida</taxon>
        <taxon>Schistosomatoidea</taxon>
        <taxon>Schistosomatidae</taxon>
        <taxon>Schistosoma</taxon>
    </lineage>
</organism>
<proteinExistence type="predicted"/>
<sequence length="109" mass="13298">MYIRRFILFLNVFLNLNCPSTYVALLFECFIQVLVIPKKHQTDTIFQNPEVFYPHRFEEPFDIFNFHFTTETFYFRNIRNTLPNHSNAIYKLCARYTNSQIYLRISQQL</sequence>
<dbReference type="AlphaFoldDB" id="A0A3P8B1T4"/>
<evidence type="ECO:0000313" key="1">
    <source>
        <dbReference type="EMBL" id="VDO65822.1"/>
    </source>
</evidence>
<keyword evidence="2" id="KW-1185">Reference proteome</keyword>
<evidence type="ECO:0000313" key="2">
    <source>
        <dbReference type="Proteomes" id="UP000277204"/>
    </source>
</evidence>